<name>A0ABQ4B6R7_9ACTN</name>
<sequence length="363" mass="37895">MTTTRAEPQPADFADVRTTNLAVVLRHLRTHGPSSRAAIAATTGLTKATVSSLAGDLIGHRLLRETGLSGNRIGRPATVLALDGTAYASIGIQVADGQLSALALDYSGERLLLWHRALDGRRETSEIVALAQRAASRVRQQGRHLLGLTIAASPPREELRSAVAGSLRQKDLVITVAQHAALAAVAEHRHGGHLAADLAYVSGATSLEAGLILEGRLLRGGPLGRFTLGPPGTPTLQDHAGIEPLIRRALPDFDPEALADPGPAVEQVAIRARAGDAVATKALEHTAGYLGQGLAVLTNLVSPEVIVLGDHYATLAEWLIPGAERFTTARLTASTLGLHAAALGGAVSHLDHVDTGRIPRPVD</sequence>
<gene>
    <name evidence="3" type="ORF">Apa02nite_024750</name>
</gene>
<evidence type="ECO:0000313" key="4">
    <source>
        <dbReference type="Proteomes" id="UP000624709"/>
    </source>
</evidence>
<protein>
    <submittedName>
        <fullName evidence="3">Sugar kinase</fullName>
    </submittedName>
</protein>
<reference evidence="3 4" key="1">
    <citation type="submission" date="2021-01" db="EMBL/GenBank/DDBJ databases">
        <title>Whole genome shotgun sequence of Actinoplanes palleronii NBRC 14916.</title>
        <authorList>
            <person name="Komaki H."/>
            <person name="Tamura T."/>
        </authorList>
    </citation>
    <scope>NUCLEOTIDE SEQUENCE [LARGE SCALE GENOMIC DNA]</scope>
    <source>
        <strain evidence="3 4">NBRC 14916</strain>
    </source>
</reference>
<dbReference type="Gene3D" id="1.10.10.10">
    <property type="entry name" value="Winged helix-like DNA-binding domain superfamily/Winged helix DNA-binding domain"/>
    <property type="match status" value="1"/>
</dbReference>
<keyword evidence="3" id="KW-0418">Kinase</keyword>
<feature type="domain" description="HTH iclR-type" evidence="2">
    <location>
        <begin position="23"/>
        <end position="65"/>
    </location>
</feature>
<proteinExistence type="inferred from homology"/>
<dbReference type="PANTHER" id="PTHR18964:SF149">
    <property type="entry name" value="BIFUNCTIONAL UDP-N-ACETYLGLUCOSAMINE 2-EPIMERASE_N-ACETYLMANNOSAMINE KINASE"/>
    <property type="match status" value="1"/>
</dbReference>
<comment type="caution">
    <text evidence="3">The sequence shown here is derived from an EMBL/GenBank/DDBJ whole genome shotgun (WGS) entry which is preliminary data.</text>
</comment>
<dbReference type="PANTHER" id="PTHR18964">
    <property type="entry name" value="ROK (REPRESSOR, ORF, KINASE) FAMILY"/>
    <property type="match status" value="1"/>
</dbReference>
<dbReference type="SUPFAM" id="SSF53067">
    <property type="entry name" value="Actin-like ATPase domain"/>
    <property type="match status" value="1"/>
</dbReference>
<dbReference type="Pfam" id="PF09339">
    <property type="entry name" value="HTH_IclR"/>
    <property type="match status" value="1"/>
</dbReference>
<keyword evidence="3" id="KW-0808">Transferase</keyword>
<dbReference type="InterPro" id="IPR005471">
    <property type="entry name" value="Tscrpt_reg_IclR_N"/>
</dbReference>
<dbReference type="InterPro" id="IPR000600">
    <property type="entry name" value="ROK"/>
</dbReference>
<evidence type="ECO:0000256" key="1">
    <source>
        <dbReference type="ARBA" id="ARBA00006479"/>
    </source>
</evidence>
<dbReference type="GO" id="GO:0016301">
    <property type="term" value="F:kinase activity"/>
    <property type="evidence" value="ECO:0007669"/>
    <property type="project" value="UniProtKB-KW"/>
</dbReference>
<accession>A0ABQ4B6R7</accession>
<dbReference type="InterPro" id="IPR043129">
    <property type="entry name" value="ATPase_NBD"/>
</dbReference>
<keyword evidence="4" id="KW-1185">Reference proteome</keyword>
<organism evidence="3 4">
    <name type="scientific">Actinoplanes palleronii</name>
    <dbReference type="NCBI Taxonomy" id="113570"/>
    <lineage>
        <taxon>Bacteria</taxon>
        <taxon>Bacillati</taxon>
        <taxon>Actinomycetota</taxon>
        <taxon>Actinomycetes</taxon>
        <taxon>Micromonosporales</taxon>
        <taxon>Micromonosporaceae</taxon>
        <taxon>Actinoplanes</taxon>
    </lineage>
</organism>
<dbReference type="RefSeq" id="WP_203825157.1">
    <property type="nucleotide sequence ID" value="NZ_BAAATY010000006.1"/>
</dbReference>
<dbReference type="SUPFAM" id="SSF46785">
    <property type="entry name" value="Winged helix' DNA-binding domain"/>
    <property type="match status" value="1"/>
</dbReference>
<dbReference type="Gene3D" id="3.30.420.40">
    <property type="match status" value="2"/>
</dbReference>
<evidence type="ECO:0000313" key="3">
    <source>
        <dbReference type="EMBL" id="GIE66367.1"/>
    </source>
</evidence>
<dbReference type="Proteomes" id="UP000624709">
    <property type="component" value="Unassembled WGS sequence"/>
</dbReference>
<evidence type="ECO:0000259" key="2">
    <source>
        <dbReference type="Pfam" id="PF09339"/>
    </source>
</evidence>
<dbReference type="InterPro" id="IPR036388">
    <property type="entry name" value="WH-like_DNA-bd_sf"/>
</dbReference>
<dbReference type="InterPro" id="IPR036390">
    <property type="entry name" value="WH_DNA-bd_sf"/>
</dbReference>
<comment type="similarity">
    <text evidence="1">Belongs to the ROK (NagC/XylR) family.</text>
</comment>
<dbReference type="EMBL" id="BOMS01000033">
    <property type="protein sequence ID" value="GIE66367.1"/>
    <property type="molecule type" value="Genomic_DNA"/>
</dbReference>